<proteinExistence type="predicted"/>
<dbReference type="RefSeq" id="WP_190313915.1">
    <property type="nucleotide sequence ID" value="NZ_JACNYL010000002.1"/>
</dbReference>
<evidence type="ECO:0000313" key="1">
    <source>
        <dbReference type="EMBL" id="MBD1422231.1"/>
    </source>
</evidence>
<dbReference type="Pfam" id="PF19781">
    <property type="entry name" value="DUF6266"/>
    <property type="match status" value="1"/>
</dbReference>
<accession>A0ABR7XST8</accession>
<keyword evidence="2" id="KW-1185">Reference proteome</keyword>
<dbReference type="InterPro" id="IPR046233">
    <property type="entry name" value="DUF6266"/>
</dbReference>
<evidence type="ECO:0000313" key="2">
    <source>
        <dbReference type="Proteomes" id="UP000651112"/>
    </source>
</evidence>
<gene>
    <name evidence="1" type="ORF">H8B21_11675</name>
</gene>
<dbReference type="Proteomes" id="UP000651112">
    <property type="component" value="Unassembled WGS sequence"/>
</dbReference>
<protein>
    <submittedName>
        <fullName evidence="1">Uncharacterized protein</fullName>
    </submittedName>
</protein>
<sequence length="223" mass="25341">MARVKNGINGTVSGKVGPSVFCKWKDIYYVRSLPRIKKNRKPTSGQRRNQSKFAFMQECLSPIVRFVRLGFMQYAPNRTGHNSAMSYNLRESVIVEDEQYRLDYENFAISRGLPSPVSHVEIDQEDGQVTIRWQVDTDFRQKHGDRMFRCIALLYPDDGVDRINTAGVLQDSYLEDGEQIMSIAQAPKDAAYHVYLAFLASDGSNISTDSIYLGKIVKESTPL</sequence>
<name>A0ABR7XST8_9SPHI</name>
<organism evidence="1 2">
    <name type="scientific">Sphingobacterium chuzhouense</name>
    <dbReference type="NCBI Taxonomy" id="1742264"/>
    <lineage>
        <taxon>Bacteria</taxon>
        <taxon>Pseudomonadati</taxon>
        <taxon>Bacteroidota</taxon>
        <taxon>Sphingobacteriia</taxon>
        <taxon>Sphingobacteriales</taxon>
        <taxon>Sphingobacteriaceae</taxon>
        <taxon>Sphingobacterium</taxon>
    </lineage>
</organism>
<reference evidence="1 2" key="1">
    <citation type="submission" date="2020-08" db="EMBL/GenBank/DDBJ databases">
        <title>Sphingobacterium sp. DN00404 isolated from aquaculture water.</title>
        <authorList>
            <person name="Zhang M."/>
        </authorList>
    </citation>
    <scope>NUCLEOTIDE SEQUENCE [LARGE SCALE GENOMIC DNA]</scope>
    <source>
        <strain evidence="1 2">KCTC 42746</strain>
    </source>
</reference>
<dbReference type="EMBL" id="JACNYL010000002">
    <property type="protein sequence ID" value="MBD1422231.1"/>
    <property type="molecule type" value="Genomic_DNA"/>
</dbReference>
<comment type="caution">
    <text evidence="1">The sequence shown here is derived from an EMBL/GenBank/DDBJ whole genome shotgun (WGS) entry which is preliminary data.</text>
</comment>